<dbReference type="OrthoDB" id="38589at10239"/>
<reference evidence="1 5" key="2">
    <citation type="journal article" date="2011" name="Virol. J.">
        <title>Breaking the 1000-gene barrier for Mimivirus using ultra-deep genome and transcriptome sequencing.</title>
        <authorList>
            <person name="Legendre M."/>
            <person name="Santini S."/>
            <person name="Rico A."/>
            <person name="Abergel C."/>
            <person name="Claverie J.M."/>
        </authorList>
    </citation>
    <scope>NUCLEOTIDE SEQUENCE [LARGE SCALE GENOMIC DNA]</scope>
</reference>
<evidence type="ECO:0000313" key="7">
    <source>
        <dbReference type="Proteomes" id="UP000241474"/>
    </source>
</evidence>
<dbReference type="EMBL" id="KM982403">
    <property type="protein sequence ID" value="AKI81346.1"/>
    <property type="molecule type" value="Genomic_DNA"/>
</dbReference>
<dbReference type="GeneID" id="9925317"/>
<evidence type="ECO:0000313" key="8">
    <source>
        <dbReference type="Proteomes" id="UP000274448"/>
    </source>
</evidence>
<dbReference type="RefSeq" id="YP_003987193.1">
    <property type="nucleotide sequence ID" value="NC_014649.1"/>
</dbReference>
<dbReference type="KEGG" id="vg:9925317"/>
<organism evidence="1 5">
    <name type="scientific">Acanthamoeba polyphaga mimivirus</name>
    <name type="common">APMV</name>
    <dbReference type="NCBI Taxonomy" id="212035"/>
    <lineage>
        <taxon>Viruses</taxon>
        <taxon>Varidnaviria</taxon>
        <taxon>Bamfordvirae</taxon>
        <taxon>Nucleocytoviricota</taxon>
        <taxon>Megaviricetes</taxon>
        <taxon>Imitervirales</taxon>
        <taxon>Mimiviridae</taxon>
        <taxon>Megamimivirinae</taxon>
        <taxon>Mimivirus</taxon>
        <taxon>Mimivirus bradfordmassiliense</taxon>
    </lineage>
</organism>
<accession>A0A0G2Y195</accession>
<dbReference type="Proteomes" id="UP000201519">
    <property type="component" value="Segment"/>
</dbReference>
<evidence type="ECO:0000313" key="2">
    <source>
        <dbReference type="EMBL" id="AEJ34915.1"/>
    </source>
</evidence>
<dbReference type="EMBL" id="HQ336222">
    <property type="protein sequence ID" value="ADO18327.1"/>
    <property type="molecule type" value="Genomic_DNA"/>
</dbReference>
<proteinExistence type="predicted"/>
<dbReference type="EMBL" id="JN036606">
    <property type="protein sequence ID" value="AEJ34915.1"/>
    <property type="molecule type" value="Genomic_DNA"/>
</dbReference>
<gene>
    <name evidence="1" type="primary">L671</name>
    <name evidence="2" type="ORF">MIMI_L671</name>
</gene>
<evidence type="ECO:0000313" key="5">
    <source>
        <dbReference type="Proteomes" id="UP000201519"/>
    </source>
</evidence>
<evidence type="ECO:0000313" key="1">
    <source>
        <dbReference type="EMBL" id="ADO18327.1"/>
    </source>
</evidence>
<dbReference type="Proteomes" id="UP000274448">
    <property type="component" value="Segment"/>
</dbReference>
<evidence type="ECO:0000313" key="4">
    <source>
        <dbReference type="EMBL" id="AKI81346.1"/>
    </source>
</evidence>
<name>A0A0G2Y195_MIMIV</name>
<protein>
    <submittedName>
        <fullName evidence="2">Uncharacterized protein L671</fullName>
    </submittedName>
</protein>
<accession>E3VZM0</accession>
<evidence type="ECO:0000313" key="6">
    <source>
        <dbReference type="Proteomes" id="UP000240552"/>
    </source>
</evidence>
<organismHost>
    <name type="scientific">Acanthamoeba polyphaga</name>
    <name type="common">Amoeba</name>
    <dbReference type="NCBI Taxonomy" id="5757"/>
</organismHost>
<reference evidence="7 8" key="3">
    <citation type="submission" date="2014-10" db="EMBL/GenBank/DDBJ databases">
        <title>Pan-genome analysis of Brazilian lineage A amoebal mimiviruses.</title>
        <authorList>
            <person name="Assis F.L."/>
            <person name="Abrahao J.S."/>
            <person name="Kroon E.G."/>
            <person name="Dornas F.P."/>
            <person name="Andrade K.R."/>
            <person name="Borato P.V.M."/>
            <person name="Pilotto M.R."/>
            <person name="Benamar S."/>
            <person name="LaScola B."/>
            <person name="Colson P."/>
        </authorList>
    </citation>
    <scope>NUCLEOTIDE SEQUENCE [LARGE SCALE GENOMIC DNA]</scope>
    <source>
        <strain evidence="4 8">Amazonia</strain>
        <strain evidence="3 7">Oyster</strain>
    </source>
</reference>
<dbReference type="Proteomes" id="UP000240552">
    <property type="component" value="Segment"/>
</dbReference>
<sequence>MDKKCQLCQSNVEIGLETNGKFWCKFIGPNKFFICLEGEFEILCDYIVAQTGIICLDCIKNYDYVPYKSVSCDLCLKNFHSIVPGSTCQGHRCSSEVFSDHIEGYYGSYKYDKDIINFVSKRPNNIKIGHNICDGCIDNLINTGICQTSSNN</sequence>
<keyword evidence="5" id="KW-1185">Reference proteome</keyword>
<dbReference type="EMBL" id="KM982401">
    <property type="protein sequence ID" value="AKI79455.1"/>
    <property type="molecule type" value="Genomic_DNA"/>
</dbReference>
<evidence type="ECO:0000313" key="3">
    <source>
        <dbReference type="EMBL" id="AKI79455.1"/>
    </source>
</evidence>
<reference evidence="2 6" key="1">
    <citation type="journal article" date="2011" name="Proc. Natl. Acad. Sci. U.S.A.">
        <title>Mimivirus shows dramatic genome reduction after intraamoebal culture.</title>
        <authorList>
            <person name="Boyer M."/>
            <person name="Azza S."/>
            <person name="Barrassi L."/>
            <person name="Klose T."/>
            <person name="Campocasso A."/>
            <person name="Pagnier I."/>
            <person name="Fournous G."/>
            <person name="Borg A."/>
            <person name="Robert C."/>
            <person name="Zhang X."/>
            <person name="Desnues C."/>
            <person name="Henrissat B."/>
            <person name="Rossmann M.G."/>
            <person name="La Scola B."/>
            <person name="Raoult D."/>
        </authorList>
    </citation>
    <scope>NUCLEOTIDE SEQUENCE [LARGE SCALE GENOMIC DNA]</scope>
    <source>
        <strain evidence="2">M4</strain>
    </source>
</reference>
<dbReference type="Proteomes" id="UP000241474">
    <property type="component" value="Segment"/>
</dbReference>